<accession>A0ABD0MJI5</accession>
<keyword evidence="8" id="KW-0547">Nucleotide-binding</keyword>
<dbReference type="GO" id="GO:0005524">
    <property type="term" value="F:ATP binding"/>
    <property type="evidence" value="ECO:0007669"/>
    <property type="project" value="UniProtKB-KW"/>
</dbReference>
<comment type="subcellular location">
    <subcellularLocation>
        <location evidence="2">Cytoplasm</location>
    </subcellularLocation>
    <subcellularLocation>
        <location evidence="1">Nucleus</location>
    </subcellularLocation>
</comment>
<dbReference type="Pfam" id="PF17776">
    <property type="entry name" value="NLRC4_HD2"/>
    <property type="match status" value="1"/>
</dbReference>
<dbReference type="InterPro" id="IPR023780">
    <property type="entry name" value="Chromo_domain"/>
</dbReference>
<dbReference type="SUPFAM" id="SSF54160">
    <property type="entry name" value="Chromo domain-like"/>
    <property type="match status" value="1"/>
</dbReference>
<dbReference type="SMART" id="SM00298">
    <property type="entry name" value="CHROMO"/>
    <property type="match status" value="1"/>
</dbReference>
<evidence type="ECO:0000256" key="1">
    <source>
        <dbReference type="ARBA" id="ARBA00004123"/>
    </source>
</evidence>
<evidence type="ECO:0000256" key="11">
    <source>
        <dbReference type="SAM" id="Phobius"/>
    </source>
</evidence>
<dbReference type="GO" id="GO:0006259">
    <property type="term" value="P:DNA metabolic process"/>
    <property type="evidence" value="ECO:0007669"/>
    <property type="project" value="UniProtKB-ARBA"/>
</dbReference>
<dbReference type="PROSITE" id="PS50878">
    <property type="entry name" value="RT_POL"/>
    <property type="match status" value="1"/>
</dbReference>
<dbReference type="Pfam" id="PF24626">
    <property type="entry name" value="SH3_Tf2-1"/>
    <property type="match status" value="1"/>
</dbReference>
<dbReference type="InterPro" id="IPR041588">
    <property type="entry name" value="Integrase_H2C2"/>
</dbReference>
<evidence type="ECO:0000256" key="10">
    <source>
        <dbReference type="ARBA" id="ARBA00039658"/>
    </source>
</evidence>
<dbReference type="InterPro" id="IPR043128">
    <property type="entry name" value="Rev_trsase/Diguanyl_cyclase"/>
</dbReference>
<dbReference type="GO" id="GO:0005634">
    <property type="term" value="C:nucleus"/>
    <property type="evidence" value="ECO:0007669"/>
    <property type="project" value="UniProtKB-SubCell"/>
</dbReference>
<evidence type="ECO:0000256" key="5">
    <source>
        <dbReference type="ARBA" id="ARBA00022490"/>
    </source>
</evidence>
<dbReference type="InterPro" id="IPR027417">
    <property type="entry name" value="P-loop_NTPase"/>
</dbReference>
<evidence type="ECO:0000256" key="8">
    <source>
        <dbReference type="ARBA" id="ARBA00022741"/>
    </source>
</evidence>
<dbReference type="CDD" id="cd00303">
    <property type="entry name" value="retropepsin_like"/>
    <property type="match status" value="1"/>
</dbReference>
<dbReference type="InterPro" id="IPR012337">
    <property type="entry name" value="RNaseH-like_sf"/>
</dbReference>
<evidence type="ECO:0000256" key="6">
    <source>
        <dbReference type="ARBA" id="ARBA00022614"/>
    </source>
</evidence>
<gene>
    <name evidence="16" type="ORF">M9458_056348</name>
</gene>
<dbReference type="Pfam" id="PF17919">
    <property type="entry name" value="RT_RNaseH_2"/>
    <property type="match status" value="1"/>
</dbReference>
<dbReference type="FunFam" id="1.10.340.70:FF:000001">
    <property type="entry name" value="Retrovirus-related Pol polyprotein from transposon gypsy-like Protein"/>
    <property type="match status" value="1"/>
</dbReference>
<keyword evidence="11" id="KW-0812">Transmembrane</keyword>
<dbReference type="FunFam" id="3.10.20.370:FF:000003">
    <property type="entry name" value="Transposon Tf2-6 polyprotein"/>
    <property type="match status" value="1"/>
</dbReference>
<dbReference type="Gene3D" id="1.10.340.70">
    <property type="match status" value="1"/>
</dbReference>
<dbReference type="Gene3D" id="2.40.50.40">
    <property type="match status" value="1"/>
</dbReference>
<feature type="domain" description="Integrase catalytic" evidence="15">
    <location>
        <begin position="1658"/>
        <end position="1748"/>
    </location>
</feature>
<dbReference type="GO" id="GO:0004523">
    <property type="term" value="F:RNA-DNA hybrid ribonuclease activity"/>
    <property type="evidence" value="ECO:0007669"/>
    <property type="project" value="UniProtKB-EC"/>
</dbReference>
<dbReference type="Pfam" id="PF00385">
    <property type="entry name" value="Chromo"/>
    <property type="match status" value="1"/>
</dbReference>
<evidence type="ECO:0000259" key="12">
    <source>
        <dbReference type="PROSITE" id="PS50013"/>
    </source>
</evidence>
<dbReference type="InterPro" id="IPR007111">
    <property type="entry name" value="NACHT_NTPase"/>
</dbReference>
<dbReference type="InterPro" id="IPR041075">
    <property type="entry name" value="NOD1/2_WH"/>
</dbReference>
<dbReference type="CDD" id="cd09274">
    <property type="entry name" value="RNase_HI_RT_Ty3"/>
    <property type="match status" value="1"/>
</dbReference>
<dbReference type="Gene3D" id="3.30.70.270">
    <property type="match status" value="2"/>
</dbReference>
<organism evidence="16 17">
    <name type="scientific">Cirrhinus mrigala</name>
    <name type="common">Mrigala</name>
    <dbReference type="NCBI Taxonomy" id="683832"/>
    <lineage>
        <taxon>Eukaryota</taxon>
        <taxon>Metazoa</taxon>
        <taxon>Chordata</taxon>
        <taxon>Craniata</taxon>
        <taxon>Vertebrata</taxon>
        <taxon>Euteleostomi</taxon>
        <taxon>Actinopterygii</taxon>
        <taxon>Neopterygii</taxon>
        <taxon>Teleostei</taxon>
        <taxon>Ostariophysi</taxon>
        <taxon>Cypriniformes</taxon>
        <taxon>Cyprinidae</taxon>
        <taxon>Labeoninae</taxon>
        <taxon>Labeonini</taxon>
        <taxon>Cirrhinus</taxon>
    </lineage>
</organism>
<dbReference type="Proteomes" id="UP001529510">
    <property type="component" value="Unassembled WGS sequence"/>
</dbReference>
<feature type="domain" description="NACHT" evidence="13">
    <location>
        <begin position="77"/>
        <end position="210"/>
    </location>
</feature>
<dbReference type="FunFam" id="3.30.70.270:FF:000020">
    <property type="entry name" value="Transposon Tf2-6 polyprotein-like Protein"/>
    <property type="match status" value="1"/>
</dbReference>
<protein>
    <recommendedName>
        <fullName evidence="10">Gypsy retrotransposon integrase-like protein 1</fullName>
        <ecNumber evidence="4">3.1.26.4</ecNumber>
    </recommendedName>
</protein>
<dbReference type="InterPro" id="IPR016197">
    <property type="entry name" value="Chromo-like_dom_sf"/>
</dbReference>
<dbReference type="PROSITE" id="PS50013">
    <property type="entry name" value="CHROMO_2"/>
    <property type="match status" value="1"/>
</dbReference>
<dbReference type="EMBL" id="JAMKFB020000706">
    <property type="protein sequence ID" value="KAL0148368.1"/>
    <property type="molecule type" value="Genomic_DNA"/>
</dbReference>
<dbReference type="SUPFAM" id="SSF53098">
    <property type="entry name" value="Ribonuclease H-like"/>
    <property type="match status" value="1"/>
</dbReference>
<evidence type="ECO:0000256" key="3">
    <source>
        <dbReference type="ARBA" id="ARBA00010879"/>
    </source>
</evidence>
<dbReference type="PANTHER" id="PTHR24106">
    <property type="entry name" value="NACHT, LRR AND CARD DOMAINS-CONTAINING"/>
    <property type="match status" value="1"/>
</dbReference>
<evidence type="ECO:0000313" key="16">
    <source>
        <dbReference type="EMBL" id="KAL0148368.1"/>
    </source>
</evidence>
<dbReference type="PROSITE" id="PS50994">
    <property type="entry name" value="INTEGRASE"/>
    <property type="match status" value="1"/>
</dbReference>
<evidence type="ECO:0000259" key="13">
    <source>
        <dbReference type="PROSITE" id="PS50837"/>
    </source>
</evidence>
<evidence type="ECO:0000259" key="15">
    <source>
        <dbReference type="PROSITE" id="PS50994"/>
    </source>
</evidence>
<name>A0ABD0MJI5_CIRMR</name>
<dbReference type="InterPro" id="IPR001584">
    <property type="entry name" value="Integrase_cat-core"/>
</dbReference>
<dbReference type="Gene3D" id="3.40.50.300">
    <property type="entry name" value="P-loop containing nucleotide triphosphate hydrolases"/>
    <property type="match status" value="1"/>
</dbReference>
<proteinExistence type="inferred from homology"/>
<evidence type="ECO:0000259" key="14">
    <source>
        <dbReference type="PROSITE" id="PS50878"/>
    </source>
</evidence>
<keyword evidence="5" id="KW-0963">Cytoplasm</keyword>
<feature type="transmembrane region" description="Helical" evidence="11">
    <location>
        <begin position="2038"/>
        <end position="2060"/>
    </location>
</feature>
<dbReference type="InterPro" id="IPR021109">
    <property type="entry name" value="Peptidase_aspartic_dom_sf"/>
</dbReference>
<comment type="similarity">
    <text evidence="3">Belongs to the beta type-B retroviral polymerase family. HERV class-II K(HML-2) pol subfamily.</text>
</comment>
<dbReference type="Gene3D" id="2.40.70.10">
    <property type="entry name" value="Acid Proteases"/>
    <property type="match status" value="1"/>
</dbReference>
<dbReference type="Pfam" id="PF05729">
    <property type="entry name" value="NACHT"/>
    <property type="match status" value="1"/>
</dbReference>
<dbReference type="GO" id="GO:0005737">
    <property type="term" value="C:cytoplasm"/>
    <property type="evidence" value="ECO:0007669"/>
    <property type="project" value="UniProtKB-SubCell"/>
</dbReference>
<evidence type="ECO:0000256" key="2">
    <source>
        <dbReference type="ARBA" id="ARBA00004496"/>
    </source>
</evidence>
<comment type="caution">
    <text evidence="16">The sequence shown here is derived from an EMBL/GenBank/DDBJ whole genome shotgun (WGS) entry which is preliminary data.</text>
</comment>
<evidence type="ECO:0000256" key="7">
    <source>
        <dbReference type="ARBA" id="ARBA00022737"/>
    </source>
</evidence>
<dbReference type="InterPro" id="IPR036397">
    <property type="entry name" value="RNaseH_sf"/>
</dbReference>
<dbReference type="SMART" id="SM01288">
    <property type="entry name" value="FISNA"/>
    <property type="match status" value="1"/>
</dbReference>
<keyword evidence="17" id="KW-1185">Reference proteome</keyword>
<dbReference type="Gene3D" id="3.10.20.370">
    <property type="match status" value="1"/>
</dbReference>
<dbReference type="EC" id="3.1.26.4" evidence="4"/>
<feature type="domain" description="Reverse transcriptase" evidence="14">
    <location>
        <begin position="1161"/>
        <end position="1340"/>
    </location>
</feature>
<feature type="domain" description="Chromo" evidence="12">
    <location>
        <begin position="1920"/>
        <end position="1978"/>
    </location>
</feature>
<dbReference type="InterPro" id="IPR000953">
    <property type="entry name" value="Chromo/chromo_shadow_dom"/>
</dbReference>
<keyword evidence="7" id="KW-0677">Repeat</keyword>
<sequence>MKKFECLYEGTAIHGNPTLLNEIYTELYITESESEEINNEHEVRQIETQSRRAATGDTPIKCSDIFKPLPGQDKPIRTVLTKGVAGIGKTVSVQKFILDWAEGKENQDVQLIFPVPFREINLMKDKTLNLSDLLNMFFPETQEMKIFSGKYKVLFIFDGLDECRLSLDFKSEVKLCNISESASVDVLLMNLIVGNLLPSALIWITSRPAAADLIPSECVHRVTEVRGFNEPQKEEYFRKRISDQSLANRIISHLKSSRSLFIMCHIPVFCWISATVLEKMLSQAERGEIPKTLTQMYTHFLILQTNIKHEKDYEKNVTDEDMILKLEKLGKLAFQQLMKGNLIFYDEDLRECGIDVTEASVYSGLCTQIFREELGLYQRKVFCFVHLSLQEHLAALYVHLSFTNKKTNVFDQNKQSLFSGIFNQRKYNSLSELHQRAVDEASQSKNGHLDLFLRFFLGLSVESSQTLLQKLLTQTGSCSYKKEETLQYITRKIRENRSPEKSINLFHCLNELGDDSLMQEIQHYLKSGKIRKTKLSSSQWSALVYVLLTSEQKMDVFDLKQFIGKQHTTDEVLQYLLPVVKESRSVRHPLKPHPQRIRPTVLGHLITDCAPDSTYHTPINTWTVQSHPSCLRIPLDYMDSDSLFCSPGFALPFRWTAQIRSLNNLTTEFCLTACLINILLLFCTYLRLCLRLCVTEDQTNNIMNTEEAPAPNPLTELLSAFQAALTPPYPPPSASGSHMALPTFSPERRLSVAVSCFKYNSTFACNHSNSPLKTQRLSNGLRRYGITLTVSDKLFRLQQGSSSVHDYTIHFRTLAAASGWNEIVLLGAFRQGLNPDIRAAMALYDDSIGLETFLQRTAQVSQHLATCQPSETAPQSAMVAACSPVPEPMQIDSSRLSRTERLRRLTSGLRLYCGTPGHFLRNCPVRPPCPVVSTIETDIETAQLTLIPVTVYTAERSLCVSALLDSCASGNFISQTCLDLLHLPRQCHHTEFAVKTIQGKPLGRGRICYVTPFITLQVGLFHQERIKLLVLENSTVDIILGRPWLHLHHPERRWDPCDIISWSKHCLKNCISQLPPPVSVPLSLASTKIESPEVETTVEIPAEYLDYQDVFSKQAATHLPPHRPWDCAIDLLPGAQLPKGRIYPLSNPERQAMEEYVKEALAQGFIRPSTSPAASSFFFVGKKDGGLRPCIDYRQLNSQIIQQPYPLPLVPATLEELLGARIFTKLDLRSAYNLVRIREGDEWKTAFITPTGHYEYLVMPYGLSISPSVFQTFMNEVFWEFLHHFVVVYIDDILIYSRNQAEHHQHVRQVLQVLRQHHLYLKLEKCEFHQPEVQFLGYNISPEGVQMNHDKVLAIQKWSQPNTIKELQRFLGFTNFYRRFIKDYSTITAPLTSLLRGHPKRLCWNTSAHDSFQQLKKIFSTAPLLRHPDPERPFVVEVDASTICVGAVLSQAAGDSALLHPCAYFSKKLSPAEQNYDVGNRELLSIKLALEEWRHWLEGAKHPFLMIPDHKICSISEAKRLNPRQARWALFFTRFQFKITYRPGSKNIPADTLSRHPIQWDIDTWIQEATLQEPAPPECPEGKIYVPSSQRQHLLDTVHQSPGSGHPGSRRTLSLIQPCYWWSSMNRDVIRYVQSCSVCATSNTPRHLPTGKLMPLPIPQRPWSHLGIDFVMDLPNSEGNTCVLVIVDRFSKACKFIPLRGLPTAMDTGEMLFQHIFRHFGLPEEIVSDRGYHPQTNGQTGRKIQELGRYLRSYCSEDQHSWSQFLPWAEYAQNSLRQDTTGLTPFQNPHMFQLLTTGFERVWDSAHRHLQRAIHRHKEFADARRRATPIYHSGDKVWLSTRDIRLKLPCRKLSPRYIGPFEILRQINEVTYQLQLPSGYRIHPTFHVSLLKPYFPSATGVTGAEAEPPPPEILDQPSVYTVREILDSRRRGGHLEYLVDWEGYRPEERSWVARNDILDPQLLTDFHQRHPESPSTCPCRRDHPLKPHPRRIRPTVLSHLITDCAPDSTYHTPINTWTVQSLTVWSTDHIPHACGFPWIIWTLILSSAPLVLLSHLHGLLR</sequence>
<keyword evidence="6" id="KW-0433">Leucine-rich repeat</keyword>
<dbReference type="FunFam" id="3.40.50.300:FF:000210">
    <property type="entry name" value="Si:dkey-16p6.1"/>
    <property type="match status" value="1"/>
</dbReference>
<dbReference type="InterPro" id="IPR051261">
    <property type="entry name" value="NLR"/>
</dbReference>
<keyword evidence="11" id="KW-0472">Membrane</keyword>
<dbReference type="Gene3D" id="3.30.420.10">
    <property type="entry name" value="Ribonuclease H-like superfamily/Ribonuclease H"/>
    <property type="match status" value="2"/>
</dbReference>
<dbReference type="InterPro" id="IPR043502">
    <property type="entry name" value="DNA/RNA_pol_sf"/>
</dbReference>
<dbReference type="SUPFAM" id="SSF56672">
    <property type="entry name" value="DNA/RNA polymerases"/>
    <property type="match status" value="1"/>
</dbReference>
<dbReference type="Pfam" id="PF17779">
    <property type="entry name" value="WHD_NOD2"/>
    <property type="match status" value="1"/>
</dbReference>
<dbReference type="InterPro" id="IPR000477">
    <property type="entry name" value="RT_dom"/>
</dbReference>
<dbReference type="Pfam" id="PF14484">
    <property type="entry name" value="FISNA"/>
    <property type="match status" value="1"/>
</dbReference>
<dbReference type="PROSITE" id="PS50837">
    <property type="entry name" value="NACHT"/>
    <property type="match status" value="1"/>
</dbReference>
<dbReference type="Pfam" id="PF17921">
    <property type="entry name" value="Integrase_H2C2"/>
    <property type="match status" value="1"/>
</dbReference>
<evidence type="ECO:0000256" key="4">
    <source>
        <dbReference type="ARBA" id="ARBA00012180"/>
    </source>
</evidence>
<dbReference type="Pfam" id="PF00078">
    <property type="entry name" value="RVT_1"/>
    <property type="match status" value="1"/>
</dbReference>
<dbReference type="Gene3D" id="3.10.10.10">
    <property type="entry name" value="HIV Type 1 Reverse Transcriptase, subunit A, domain 1"/>
    <property type="match status" value="1"/>
</dbReference>
<dbReference type="CDD" id="cd01647">
    <property type="entry name" value="RT_LTR"/>
    <property type="match status" value="1"/>
</dbReference>
<dbReference type="InterPro" id="IPR041267">
    <property type="entry name" value="NLRP_HD2"/>
</dbReference>
<evidence type="ECO:0000256" key="9">
    <source>
        <dbReference type="ARBA" id="ARBA00022840"/>
    </source>
</evidence>
<dbReference type="InterPro" id="IPR041577">
    <property type="entry name" value="RT_RNaseH_2"/>
</dbReference>
<keyword evidence="9" id="KW-0067">ATP-binding</keyword>
<reference evidence="16 17" key="1">
    <citation type="submission" date="2024-05" db="EMBL/GenBank/DDBJ databases">
        <title>Genome sequencing and assembly of Indian major carp, Cirrhinus mrigala (Hamilton, 1822).</title>
        <authorList>
            <person name="Mohindra V."/>
            <person name="Chowdhury L.M."/>
            <person name="Lal K."/>
            <person name="Jena J.K."/>
        </authorList>
    </citation>
    <scope>NUCLEOTIDE SEQUENCE [LARGE SCALE GENOMIC DNA]</scope>
    <source>
        <strain evidence="16">CM1030</strain>
        <tissue evidence="16">Blood</tissue>
    </source>
</reference>
<dbReference type="Pfam" id="PF08284">
    <property type="entry name" value="RVP_2"/>
    <property type="match status" value="1"/>
</dbReference>
<keyword evidence="11" id="KW-1133">Transmembrane helix</keyword>
<dbReference type="InterPro" id="IPR029495">
    <property type="entry name" value="NACHT-assoc"/>
</dbReference>
<evidence type="ECO:0000313" key="17">
    <source>
        <dbReference type="Proteomes" id="UP001529510"/>
    </source>
</evidence>
<dbReference type="InterPro" id="IPR056924">
    <property type="entry name" value="SH3_Tf2-1"/>
</dbReference>